<gene>
    <name evidence="1" type="ORF">EVAR_18601_1</name>
</gene>
<proteinExistence type="predicted"/>
<dbReference type="EMBL" id="BGZK01000269">
    <property type="protein sequence ID" value="GBP33120.1"/>
    <property type="molecule type" value="Genomic_DNA"/>
</dbReference>
<dbReference type="AlphaFoldDB" id="A0A4C1V3J8"/>
<evidence type="ECO:0000313" key="2">
    <source>
        <dbReference type="Proteomes" id="UP000299102"/>
    </source>
</evidence>
<keyword evidence="2" id="KW-1185">Reference proteome</keyword>
<reference evidence="1 2" key="1">
    <citation type="journal article" date="2019" name="Commun. Biol.">
        <title>The bagworm genome reveals a unique fibroin gene that provides high tensile strength.</title>
        <authorList>
            <person name="Kono N."/>
            <person name="Nakamura H."/>
            <person name="Ohtoshi R."/>
            <person name="Tomita M."/>
            <person name="Numata K."/>
            <person name="Arakawa K."/>
        </authorList>
    </citation>
    <scope>NUCLEOTIDE SEQUENCE [LARGE SCALE GENOMIC DNA]</scope>
</reference>
<dbReference type="Proteomes" id="UP000299102">
    <property type="component" value="Unassembled WGS sequence"/>
</dbReference>
<comment type="caution">
    <text evidence="1">The sequence shown here is derived from an EMBL/GenBank/DDBJ whole genome shotgun (WGS) entry which is preliminary data.</text>
</comment>
<accession>A0A4C1V3J8</accession>
<name>A0A4C1V3J8_EUMVA</name>
<evidence type="ECO:0000313" key="1">
    <source>
        <dbReference type="EMBL" id="GBP33120.1"/>
    </source>
</evidence>
<protein>
    <submittedName>
        <fullName evidence="1">Uncharacterized protein</fullName>
    </submittedName>
</protein>
<sequence>MIARKRMRPDIRGLSGPVCCANFNCDIASLARPSPLSSLLFVSQRKRLLNREMKVGVRIHSLQAGQSLIVRPRATEGKEHCPTRLEPSLQRDETLQNPSIYIAIAARINIQSGTASKRFPQLLQALKPQ</sequence>
<organism evidence="1 2">
    <name type="scientific">Eumeta variegata</name>
    <name type="common">Bagworm moth</name>
    <name type="synonym">Eumeta japonica</name>
    <dbReference type="NCBI Taxonomy" id="151549"/>
    <lineage>
        <taxon>Eukaryota</taxon>
        <taxon>Metazoa</taxon>
        <taxon>Ecdysozoa</taxon>
        <taxon>Arthropoda</taxon>
        <taxon>Hexapoda</taxon>
        <taxon>Insecta</taxon>
        <taxon>Pterygota</taxon>
        <taxon>Neoptera</taxon>
        <taxon>Endopterygota</taxon>
        <taxon>Lepidoptera</taxon>
        <taxon>Glossata</taxon>
        <taxon>Ditrysia</taxon>
        <taxon>Tineoidea</taxon>
        <taxon>Psychidae</taxon>
        <taxon>Oiketicinae</taxon>
        <taxon>Eumeta</taxon>
    </lineage>
</organism>